<dbReference type="Pfam" id="PF06527">
    <property type="entry name" value="TniQ"/>
    <property type="match status" value="1"/>
</dbReference>
<dbReference type="EMBL" id="JOKJ01000005">
    <property type="protein sequence ID" value="KEQ09948.1"/>
    <property type="molecule type" value="Genomic_DNA"/>
</dbReference>
<evidence type="ECO:0000259" key="1">
    <source>
        <dbReference type="Pfam" id="PF06527"/>
    </source>
</evidence>
<dbReference type="InterPro" id="IPR009492">
    <property type="entry name" value="TniQ"/>
</dbReference>
<dbReference type="AlphaFoldDB" id="A0A922T818"/>
<protein>
    <recommendedName>
        <fullName evidence="1">TniQ domain-containing protein</fullName>
    </recommendedName>
</protein>
<name>A0A922T818_9HYPH</name>
<dbReference type="RefSeq" id="WP_037162192.1">
    <property type="nucleotide sequence ID" value="NZ_JOKI01000002.1"/>
</dbReference>
<evidence type="ECO:0000313" key="3">
    <source>
        <dbReference type="Proteomes" id="UP000052167"/>
    </source>
</evidence>
<sequence length="714" mass="81810">MNFIQTLAFSRWDIDPASDEPAHGFFMRLAELEGSVSMRTFANWNDLEVNRVATNELMETLERHPMPLEWFEPLRLNTPLRDGDGYVLRGHSLPYHHIRFAPRRWCPGCIHEAHHHRGWWEVESIRHCPIHCVELETRDEGGMLVPWTWLSFEYSRDGFYLGRELPRHDDGAPFARYLLGRFGWLEPTSAPLLDAISIPDVIDYCEFVGRFLENPPSRKHPSVGTHSADVGFEALRGDRGDLAEAVRGWYREHRNNHKARGVAAHFSWGYPKLNFLPESLRQTVRRAFHEAAAFETEGYDRRVTDQDFDVEFMPQREIARKLNIEPRAVELLARQIGVLQKTRERRTVVADAVDTIAEYKETLLTIQETSRRLGIHQDAIRHLVHAGYLTVFRGLNPGRRAGGRYSPEQVDDILGLIDGLPVTGSAAYGLTLHTYRTRNQLVPGEVAVKVLKGEIAICEKRDNVLGFKRLMVRTDAKRKRQSFTRSDDTMTMGEAQALLNMTYETTQILVKQGHLGVVDASPRQVLISRKAVEEFAAGHAKSSDFAHGMGVSGHAVSWTMKREGIEPVVKFVKGGKHVDTVFKRVDVMRVYGLEADPTVLEDARLDRFWEIIVPEAAKICPYLIFPPKLPPSGQRVWNSNRGLSAHFHFDPGLGEIHINLSARGERNKFWFDLKTEDYIGAIKGMFKVFDRMVKEATQRQNAKTREWWRKRKEG</sequence>
<feature type="domain" description="TniQ" evidence="1">
    <location>
        <begin position="15"/>
        <end position="135"/>
    </location>
</feature>
<dbReference type="OrthoDB" id="7595282at2"/>
<organism evidence="2 3">
    <name type="scientific">Pseudorhizobium pelagicum</name>
    <dbReference type="NCBI Taxonomy" id="1509405"/>
    <lineage>
        <taxon>Bacteria</taxon>
        <taxon>Pseudomonadati</taxon>
        <taxon>Pseudomonadota</taxon>
        <taxon>Alphaproteobacteria</taxon>
        <taxon>Hyphomicrobiales</taxon>
        <taxon>Rhizobiaceae</taxon>
        <taxon>Rhizobium/Agrobacterium group</taxon>
        <taxon>Pseudorhizobium</taxon>
    </lineage>
</organism>
<dbReference type="Proteomes" id="UP000052167">
    <property type="component" value="Unassembled WGS sequence"/>
</dbReference>
<accession>A0A922T818</accession>
<comment type="caution">
    <text evidence="2">The sequence shown here is derived from an EMBL/GenBank/DDBJ whole genome shotgun (WGS) entry which is preliminary data.</text>
</comment>
<keyword evidence="3" id="KW-1185">Reference proteome</keyword>
<proteinExistence type="predicted"/>
<reference evidence="2 3" key="1">
    <citation type="submission" date="2014-06" db="EMBL/GenBank/DDBJ databases">
        <title>Rhizobium pelagicum/R2-400B4.</title>
        <authorList>
            <person name="Kimes N.E."/>
            <person name="Lopez-Perez M."/>
        </authorList>
    </citation>
    <scope>NUCLEOTIDE SEQUENCE [LARGE SCALE GENOMIC DNA]</scope>
    <source>
        <strain evidence="2 3">R2-400B4</strain>
    </source>
</reference>
<gene>
    <name evidence="2" type="ORF">GV68_21645</name>
</gene>
<evidence type="ECO:0000313" key="2">
    <source>
        <dbReference type="EMBL" id="KEQ09948.1"/>
    </source>
</evidence>